<feature type="chain" id="PRO_5020220008" evidence="2">
    <location>
        <begin position="23"/>
        <end position="180"/>
    </location>
</feature>
<keyword evidence="5" id="KW-1185">Reference proteome</keyword>
<dbReference type="InterPro" id="IPR011033">
    <property type="entry name" value="PRC_barrel-like_sf"/>
</dbReference>
<dbReference type="AlphaFoldDB" id="A0A4R6WVV8"/>
<feature type="signal peptide" evidence="2">
    <location>
        <begin position="1"/>
        <end position="22"/>
    </location>
</feature>
<evidence type="ECO:0000256" key="2">
    <source>
        <dbReference type="SAM" id="SignalP"/>
    </source>
</evidence>
<proteinExistence type="predicted"/>
<dbReference type="Gene3D" id="2.30.30.240">
    <property type="entry name" value="PRC-barrel domain"/>
    <property type="match status" value="1"/>
</dbReference>
<feature type="domain" description="PRC-barrel" evidence="3">
    <location>
        <begin position="67"/>
        <end position="143"/>
    </location>
</feature>
<dbReference type="PANTHER" id="PTHR36505:SF1">
    <property type="entry name" value="BLR1072 PROTEIN"/>
    <property type="match status" value="1"/>
</dbReference>
<gene>
    <name evidence="4" type="ORF">A8950_0870</name>
</gene>
<evidence type="ECO:0000313" key="5">
    <source>
        <dbReference type="Proteomes" id="UP000295783"/>
    </source>
</evidence>
<dbReference type="Proteomes" id="UP000295783">
    <property type="component" value="Unassembled WGS sequence"/>
</dbReference>
<comment type="caution">
    <text evidence="4">The sequence shown here is derived from an EMBL/GenBank/DDBJ whole genome shotgun (WGS) entry which is preliminary data.</text>
</comment>
<dbReference type="InterPro" id="IPR027275">
    <property type="entry name" value="PRC-brl_dom"/>
</dbReference>
<accession>A0A4R6WVV8</accession>
<evidence type="ECO:0000313" key="4">
    <source>
        <dbReference type="EMBL" id="TDQ84320.1"/>
    </source>
</evidence>
<protein>
    <submittedName>
        <fullName evidence="4">Sporulation protein YlmC with PRC-barrel domain</fullName>
    </submittedName>
</protein>
<evidence type="ECO:0000259" key="3">
    <source>
        <dbReference type="Pfam" id="PF05239"/>
    </source>
</evidence>
<dbReference type="Pfam" id="PF05239">
    <property type="entry name" value="PRC"/>
    <property type="match status" value="1"/>
</dbReference>
<feature type="region of interest" description="Disordered" evidence="1">
    <location>
        <begin position="149"/>
        <end position="180"/>
    </location>
</feature>
<dbReference type="EMBL" id="SNYW01000006">
    <property type="protein sequence ID" value="TDQ84320.1"/>
    <property type="molecule type" value="Genomic_DNA"/>
</dbReference>
<keyword evidence="2" id="KW-0732">Signal</keyword>
<name>A0A4R6WVV8_9PROT</name>
<dbReference type="SUPFAM" id="SSF50346">
    <property type="entry name" value="PRC-barrel domain"/>
    <property type="match status" value="1"/>
</dbReference>
<dbReference type="RefSeq" id="WP_133612353.1">
    <property type="nucleotide sequence ID" value="NZ_SNYW01000006.1"/>
</dbReference>
<evidence type="ECO:0000256" key="1">
    <source>
        <dbReference type="SAM" id="MobiDB-lite"/>
    </source>
</evidence>
<organism evidence="4 5">
    <name type="scientific">Dongia mobilis</name>
    <dbReference type="NCBI Taxonomy" id="578943"/>
    <lineage>
        <taxon>Bacteria</taxon>
        <taxon>Pseudomonadati</taxon>
        <taxon>Pseudomonadota</taxon>
        <taxon>Alphaproteobacteria</taxon>
        <taxon>Rhodospirillales</taxon>
        <taxon>Dongiaceae</taxon>
        <taxon>Dongia</taxon>
    </lineage>
</organism>
<sequence>MRMRLTLLAGIAAVALAPAALAQENLEQDGTQEPLLPPAQEQYPADLAPLDQAPPPAEAIIEAQRPTEMRVENLIGATVINPDGEEVGKVKDVLFDTSGAATGIVLSVGGILGVGAKDVGLNWEEVDMRPEPVDVVRVNYSKAQLEAAPPFKTAEAQAAEESARQPQVEPLPAENPPDQQ</sequence>
<reference evidence="4 5" key="1">
    <citation type="submission" date="2019-03" db="EMBL/GenBank/DDBJ databases">
        <title>Genomic Encyclopedia of Type Strains, Phase III (KMG-III): the genomes of soil and plant-associated and newly described type strains.</title>
        <authorList>
            <person name="Whitman W."/>
        </authorList>
    </citation>
    <scope>NUCLEOTIDE SEQUENCE [LARGE SCALE GENOMIC DNA]</scope>
    <source>
        <strain evidence="4 5">CGMCC 1.7660</strain>
    </source>
</reference>
<dbReference type="OrthoDB" id="7274881at2"/>
<dbReference type="PANTHER" id="PTHR36505">
    <property type="entry name" value="BLR1072 PROTEIN"/>
    <property type="match status" value="1"/>
</dbReference>